<dbReference type="Proteomes" id="UP001500630">
    <property type="component" value="Unassembled WGS sequence"/>
</dbReference>
<feature type="domain" description="Membrane transport protein MMPL" evidence="8">
    <location>
        <begin position="405"/>
        <end position="732"/>
    </location>
</feature>
<proteinExistence type="predicted"/>
<feature type="domain" description="Membrane transport protein MMPL" evidence="8">
    <location>
        <begin position="56"/>
        <end position="338"/>
    </location>
</feature>
<comment type="subcellular location">
    <subcellularLocation>
        <location evidence="1">Cell membrane</location>
        <topology evidence="1">Multi-pass membrane protein</topology>
    </subcellularLocation>
</comment>
<feature type="transmembrane region" description="Helical" evidence="7">
    <location>
        <begin position="264"/>
        <end position="291"/>
    </location>
</feature>
<keyword evidence="10" id="KW-1185">Reference proteome</keyword>
<feature type="transmembrane region" description="Helical" evidence="7">
    <location>
        <begin position="556"/>
        <end position="575"/>
    </location>
</feature>
<feature type="transmembrane region" description="Helical" evidence="7">
    <location>
        <begin position="12"/>
        <end position="33"/>
    </location>
</feature>
<dbReference type="PANTHER" id="PTHR33406:SF13">
    <property type="entry name" value="MEMBRANE PROTEIN YDFJ"/>
    <property type="match status" value="1"/>
</dbReference>
<feature type="transmembrane region" description="Helical" evidence="7">
    <location>
        <begin position="175"/>
        <end position="202"/>
    </location>
</feature>
<dbReference type="InterPro" id="IPR050545">
    <property type="entry name" value="Mycobact_MmpL"/>
</dbReference>
<feature type="transmembrane region" description="Helical" evidence="7">
    <location>
        <begin position="665"/>
        <end position="689"/>
    </location>
</feature>
<reference evidence="10" key="1">
    <citation type="journal article" date="2019" name="Int. J. Syst. Evol. Microbiol.">
        <title>The Global Catalogue of Microorganisms (GCM) 10K type strain sequencing project: providing services to taxonomists for standard genome sequencing and annotation.</title>
        <authorList>
            <consortium name="The Broad Institute Genomics Platform"/>
            <consortium name="The Broad Institute Genome Sequencing Center for Infectious Disease"/>
            <person name="Wu L."/>
            <person name="Ma J."/>
        </authorList>
    </citation>
    <scope>NUCLEOTIDE SEQUENCE [LARGE SCALE GENOMIC DNA]</scope>
    <source>
        <strain evidence="10">JCM 17326</strain>
    </source>
</reference>
<name>A0ABP7A5J8_9ACTN</name>
<feature type="compositionally biased region" description="Basic residues" evidence="6">
    <location>
        <begin position="335"/>
        <end position="344"/>
    </location>
</feature>
<evidence type="ECO:0000256" key="3">
    <source>
        <dbReference type="ARBA" id="ARBA00022692"/>
    </source>
</evidence>
<dbReference type="Pfam" id="PF03176">
    <property type="entry name" value="MMPL"/>
    <property type="match status" value="2"/>
</dbReference>
<keyword evidence="5 7" id="KW-0472">Membrane</keyword>
<dbReference type="PANTHER" id="PTHR33406">
    <property type="entry name" value="MEMBRANE PROTEIN MJ1562-RELATED"/>
    <property type="match status" value="1"/>
</dbReference>
<dbReference type="SUPFAM" id="SSF82866">
    <property type="entry name" value="Multidrug efflux transporter AcrB transmembrane domain"/>
    <property type="match status" value="2"/>
</dbReference>
<evidence type="ECO:0000313" key="9">
    <source>
        <dbReference type="EMBL" id="GAA3625378.1"/>
    </source>
</evidence>
<dbReference type="EMBL" id="BAABDQ010000078">
    <property type="protein sequence ID" value="GAA3625378.1"/>
    <property type="molecule type" value="Genomic_DNA"/>
</dbReference>
<evidence type="ECO:0000256" key="2">
    <source>
        <dbReference type="ARBA" id="ARBA00022475"/>
    </source>
</evidence>
<feature type="transmembrane region" description="Helical" evidence="7">
    <location>
        <begin position="701"/>
        <end position="724"/>
    </location>
</feature>
<keyword evidence="2" id="KW-1003">Cell membrane</keyword>
<evidence type="ECO:0000256" key="1">
    <source>
        <dbReference type="ARBA" id="ARBA00004651"/>
    </source>
</evidence>
<feature type="transmembrane region" description="Helical" evidence="7">
    <location>
        <begin position="297"/>
        <end position="325"/>
    </location>
</feature>
<dbReference type="InterPro" id="IPR004869">
    <property type="entry name" value="MMPL_dom"/>
</dbReference>
<evidence type="ECO:0000256" key="5">
    <source>
        <dbReference type="ARBA" id="ARBA00023136"/>
    </source>
</evidence>
<protein>
    <submittedName>
        <fullName evidence="9">MMPL family transporter</fullName>
    </submittedName>
</protein>
<comment type="caution">
    <text evidence="9">The sequence shown here is derived from an EMBL/GenBank/DDBJ whole genome shotgun (WGS) entry which is preliminary data.</text>
</comment>
<feature type="transmembrane region" description="Helical" evidence="7">
    <location>
        <begin position="624"/>
        <end position="644"/>
    </location>
</feature>
<sequence length="754" mass="79276">MTTARWSAHHPWRAIIGWIVFVVLCLGAGIALGSNQATTRDFRVGEAGRAETIAEQAGLQREPTDHILITARQGPLAASSARAAAADIVAAMRRLPEVNRVGAPVASRDGTALRVPVVLNGPELEGKKNVVPLLAQTEQIAAAYPGLRIEETGSPAISKGVNDQRDDDLALSEKITLPVTVITLLGVFGSIVMAAVPLVLALSSIAAALGLSMVASHLLPDAGVGTNMILLVGLAVGVDYTLFYLKRERDERAHAGGRLSGEALVELAAATAGRTIVTSGLAVIVSTATLYLASDVIFSSLATGTILVVAVAVASSLTVLPALLVKLGRRAERRTAKRAGHGRPRLPADRRTDAHEPGRLLGRLLRPAQRHPVGTLVASVLLMLGLATPALSINLIDPGRDTFSRDIPAMQSYDRLTAAYPEVLVKHEVVVRSSAKQAAQVRQGLIDLAGRSQSDPLFASTAASNTTNADTALATATGVTDRPAEPIIRISADRRTAVLELAVPHPAQDAKAVASLRHLRENYIPATVGKIGGTEIAVSGDVARGQDYVQHESGTLPLVIGALLLLTFLMTLLVYRSWVIALLGVLLNLLSAGAALGALVVVFQGTWAEGLLGFESLGAIASRVPLFLFVILFGLSMDYQFFVISRIKEAMDHGMPARQAAVEGIGRSAQVVTSAAVVMVTVFAAFVFLHLTEMKQMGFCLALAVLLDAFVIRLLILPAALRLLGERAWPGRRGPAAGGGAHPATVVPFAETVR</sequence>
<dbReference type="Gene3D" id="1.20.1640.10">
    <property type="entry name" value="Multidrug efflux transporter AcrB transmembrane domain"/>
    <property type="match status" value="2"/>
</dbReference>
<evidence type="ECO:0000256" key="7">
    <source>
        <dbReference type="SAM" id="Phobius"/>
    </source>
</evidence>
<gene>
    <name evidence="9" type="ORF">GCM10022419_133690</name>
</gene>
<evidence type="ECO:0000259" key="8">
    <source>
        <dbReference type="Pfam" id="PF03176"/>
    </source>
</evidence>
<accession>A0ABP7A5J8</accession>
<feature type="transmembrane region" description="Helical" evidence="7">
    <location>
        <begin position="582"/>
        <end position="604"/>
    </location>
</feature>
<feature type="region of interest" description="Disordered" evidence="6">
    <location>
        <begin position="334"/>
        <end position="353"/>
    </location>
</feature>
<keyword evidence="3 7" id="KW-0812">Transmembrane</keyword>
<keyword evidence="4 7" id="KW-1133">Transmembrane helix</keyword>
<evidence type="ECO:0000256" key="4">
    <source>
        <dbReference type="ARBA" id="ARBA00022989"/>
    </source>
</evidence>
<evidence type="ECO:0000256" key="6">
    <source>
        <dbReference type="SAM" id="MobiDB-lite"/>
    </source>
</evidence>
<evidence type="ECO:0000313" key="10">
    <source>
        <dbReference type="Proteomes" id="UP001500630"/>
    </source>
</evidence>
<feature type="transmembrane region" description="Helical" evidence="7">
    <location>
        <begin position="373"/>
        <end position="396"/>
    </location>
</feature>
<organism evidence="9 10">
    <name type="scientific">Nonomuraea rosea</name>
    <dbReference type="NCBI Taxonomy" id="638574"/>
    <lineage>
        <taxon>Bacteria</taxon>
        <taxon>Bacillati</taxon>
        <taxon>Actinomycetota</taxon>
        <taxon>Actinomycetes</taxon>
        <taxon>Streptosporangiales</taxon>
        <taxon>Streptosporangiaceae</taxon>
        <taxon>Nonomuraea</taxon>
    </lineage>
</organism>
<feature type="transmembrane region" description="Helical" evidence="7">
    <location>
        <begin position="222"/>
        <end position="243"/>
    </location>
</feature>